<evidence type="ECO:0000259" key="6">
    <source>
        <dbReference type="PROSITE" id="PS51292"/>
    </source>
</evidence>
<feature type="region of interest" description="Disordered" evidence="4">
    <location>
        <begin position="1"/>
        <end position="21"/>
    </location>
</feature>
<sequence>MESTREQEFDGAQESTRPSPTWTYPPRTCRLCLEDVYPVVSLYPPGVPARLQRPIVEYKNDDEYGRLIKPCHCKGGMRYIHELCLRRSRVEVRRSDSLWKCHQCGYRFNFKRLTIQKYLESKIVSGVLTVAVMLVVMFLLGFVADPILNFYADPYETILGEEELWQEVVVNDFDETVSGWLLHFIKGFVSMGVMSFLRTIILNPFQWWSLRHNGFVSTRAARRAPTGRDRAMNISWIVIVMGILSATWMFYQGVQSIIRRSLQHIGNNIVDTQLPGDDDDLKPPPNWRYQPPADDCHDPPATDERSGGPLEGETSLHEETPKSDTPRGDSGERLSTRAEAKDTADSARTLNSMPGAFNSSSAYSSALDGMREQAWSFRGI</sequence>
<protein>
    <recommendedName>
        <fullName evidence="6">RING-CH-type domain-containing protein</fullName>
    </recommendedName>
</protein>
<dbReference type="Proteomes" id="UP000053328">
    <property type="component" value="Unassembled WGS sequence"/>
</dbReference>
<evidence type="ECO:0000313" key="7">
    <source>
        <dbReference type="EMBL" id="KIW14024.1"/>
    </source>
</evidence>
<feature type="compositionally biased region" description="Basic and acidic residues" evidence="4">
    <location>
        <begin position="314"/>
        <end position="345"/>
    </location>
</feature>
<dbReference type="Pfam" id="PF12906">
    <property type="entry name" value="RINGv"/>
    <property type="match status" value="1"/>
</dbReference>
<evidence type="ECO:0000256" key="2">
    <source>
        <dbReference type="ARBA" id="ARBA00022771"/>
    </source>
</evidence>
<accession>A0A0D2BS50</accession>
<dbReference type="InterPro" id="IPR013083">
    <property type="entry name" value="Znf_RING/FYVE/PHD"/>
</dbReference>
<keyword evidence="5" id="KW-0472">Membrane</keyword>
<dbReference type="RefSeq" id="XP_016234240.1">
    <property type="nucleotide sequence ID" value="XM_016381138.1"/>
</dbReference>
<keyword evidence="2" id="KW-0863">Zinc-finger</keyword>
<keyword evidence="5" id="KW-1133">Transmembrane helix</keyword>
<evidence type="ECO:0000313" key="8">
    <source>
        <dbReference type="Proteomes" id="UP000053328"/>
    </source>
</evidence>
<proteinExistence type="predicted"/>
<dbReference type="Gene3D" id="3.30.40.10">
    <property type="entry name" value="Zinc/RING finger domain, C3HC4 (zinc finger)"/>
    <property type="match status" value="1"/>
</dbReference>
<dbReference type="VEuPathDB" id="FungiDB:PV08_06805"/>
<dbReference type="OrthoDB" id="264354at2759"/>
<feature type="region of interest" description="Disordered" evidence="4">
    <location>
        <begin position="271"/>
        <end position="368"/>
    </location>
</feature>
<dbReference type="SUPFAM" id="SSF57850">
    <property type="entry name" value="RING/U-box"/>
    <property type="match status" value="1"/>
</dbReference>
<organism evidence="7 8">
    <name type="scientific">Exophiala spinifera</name>
    <dbReference type="NCBI Taxonomy" id="91928"/>
    <lineage>
        <taxon>Eukaryota</taxon>
        <taxon>Fungi</taxon>
        <taxon>Dikarya</taxon>
        <taxon>Ascomycota</taxon>
        <taxon>Pezizomycotina</taxon>
        <taxon>Eurotiomycetes</taxon>
        <taxon>Chaetothyriomycetidae</taxon>
        <taxon>Chaetothyriales</taxon>
        <taxon>Herpotrichiellaceae</taxon>
        <taxon>Exophiala</taxon>
    </lineage>
</organism>
<dbReference type="GO" id="GO:0008270">
    <property type="term" value="F:zinc ion binding"/>
    <property type="evidence" value="ECO:0007669"/>
    <property type="project" value="UniProtKB-KW"/>
</dbReference>
<dbReference type="HOGENOM" id="CLU_047453_1_0_1"/>
<keyword evidence="8" id="KW-1185">Reference proteome</keyword>
<reference evidence="7 8" key="1">
    <citation type="submission" date="2015-01" db="EMBL/GenBank/DDBJ databases">
        <title>The Genome Sequence of Exophiala spinifera CBS89968.</title>
        <authorList>
            <consortium name="The Broad Institute Genomics Platform"/>
            <person name="Cuomo C."/>
            <person name="de Hoog S."/>
            <person name="Gorbushina A."/>
            <person name="Stielow B."/>
            <person name="Teixiera M."/>
            <person name="Abouelleil A."/>
            <person name="Chapman S.B."/>
            <person name="Priest M."/>
            <person name="Young S.K."/>
            <person name="Wortman J."/>
            <person name="Nusbaum C."/>
            <person name="Birren B."/>
        </authorList>
    </citation>
    <scope>NUCLEOTIDE SEQUENCE [LARGE SCALE GENOMIC DNA]</scope>
    <source>
        <strain evidence="7 8">CBS 89968</strain>
    </source>
</reference>
<evidence type="ECO:0000256" key="3">
    <source>
        <dbReference type="ARBA" id="ARBA00022833"/>
    </source>
</evidence>
<dbReference type="InterPro" id="IPR011016">
    <property type="entry name" value="Znf_RING-CH"/>
</dbReference>
<keyword evidence="1" id="KW-0479">Metal-binding</keyword>
<evidence type="ECO:0000256" key="5">
    <source>
        <dbReference type="SAM" id="Phobius"/>
    </source>
</evidence>
<dbReference type="PANTHER" id="PTHR46347:SF1">
    <property type="entry name" value="RING_FYVE_PHD ZINC FINGER SUPERFAMILY PROTEIN"/>
    <property type="match status" value="1"/>
</dbReference>
<feature type="domain" description="RING-CH-type" evidence="6">
    <location>
        <begin position="21"/>
        <end position="111"/>
    </location>
</feature>
<dbReference type="PANTHER" id="PTHR46347">
    <property type="entry name" value="RING/FYVE/PHD ZINC FINGER SUPERFAMILY PROTEIN"/>
    <property type="match status" value="1"/>
</dbReference>
<dbReference type="PROSITE" id="PS51292">
    <property type="entry name" value="ZF_RING_CH"/>
    <property type="match status" value="1"/>
</dbReference>
<feature type="transmembrane region" description="Helical" evidence="5">
    <location>
        <begin position="231"/>
        <end position="251"/>
    </location>
</feature>
<keyword evidence="5" id="KW-0812">Transmembrane</keyword>
<feature type="compositionally biased region" description="Polar residues" evidence="4">
    <location>
        <begin position="346"/>
        <end position="364"/>
    </location>
</feature>
<keyword evidence="3" id="KW-0862">Zinc</keyword>
<feature type="transmembrane region" description="Helical" evidence="5">
    <location>
        <begin position="180"/>
        <end position="201"/>
    </location>
</feature>
<feature type="compositionally biased region" description="Basic and acidic residues" evidence="4">
    <location>
        <begin position="294"/>
        <end position="306"/>
    </location>
</feature>
<evidence type="ECO:0000256" key="1">
    <source>
        <dbReference type="ARBA" id="ARBA00022723"/>
    </source>
</evidence>
<evidence type="ECO:0000256" key="4">
    <source>
        <dbReference type="SAM" id="MobiDB-lite"/>
    </source>
</evidence>
<name>A0A0D2BS50_9EURO</name>
<feature type="transmembrane region" description="Helical" evidence="5">
    <location>
        <begin position="123"/>
        <end position="144"/>
    </location>
</feature>
<dbReference type="SMART" id="SM00744">
    <property type="entry name" value="RINGv"/>
    <property type="match status" value="1"/>
</dbReference>
<dbReference type="STRING" id="91928.A0A0D2BS50"/>
<dbReference type="EMBL" id="KN847496">
    <property type="protein sequence ID" value="KIW14024.1"/>
    <property type="molecule type" value="Genomic_DNA"/>
</dbReference>
<dbReference type="AlphaFoldDB" id="A0A0D2BS50"/>
<dbReference type="GeneID" id="27333888"/>
<gene>
    <name evidence="7" type="ORF">PV08_06805</name>
</gene>